<dbReference type="PANTHER" id="PTHR48081">
    <property type="entry name" value="AB HYDROLASE SUPERFAMILY PROTEIN C4A8.06C"/>
    <property type="match status" value="1"/>
</dbReference>
<evidence type="ECO:0000313" key="5">
    <source>
        <dbReference type="Proteomes" id="UP000538147"/>
    </source>
</evidence>
<dbReference type="EMBL" id="JACIIV010000031">
    <property type="protein sequence ID" value="MBB6229069.1"/>
    <property type="molecule type" value="Genomic_DNA"/>
</dbReference>
<dbReference type="Gene3D" id="3.40.50.1820">
    <property type="entry name" value="alpha/beta hydrolase"/>
    <property type="match status" value="1"/>
</dbReference>
<dbReference type="InterPro" id="IPR049492">
    <property type="entry name" value="BD-FAE-like_dom"/>
</dbReference>
<evidence type="ECO:0000313" key="4">
    <source>
        <dbReference type="EMBL" id="MBB6229069.1"/>
    </source>
</evidence>
<gene>
    <name evidence="4" type="ORF">FHS79_003268</name>
</gene>
<evidence type="ECO:0000259" key="3">
    <source>
        <dbReference type="Pfam" id="PF20434"/>
    </source>
</evidence>
<evidence type="ECO:0000256" key="1">
    <source>
        <dbReference type="ARBA" id="ARBA00022801"/>
    </source>
</evidence>
<dbReference type="AlphaFoldDB" id="A0A841L7T5"/>
<dbReference type="SUPFAM" id="SSF53474">
    <property type="entry name" value="alpha/beta-Hydrolases"/>
    <property type="match status" value="1"/>
</dbReference>
<accession>A0A841L7T5</accession>
<name>A0A841L7T5_9SPHN</name>
<feature type="signal peptide" evidence="2">
    <location>
        <begin position="1"/>
        <end position="17"/>
    </location>
</feature>
<keyword evidence="1" id="KW-0378">Hydrolase</keyword>
<dbReference type="PANTHER" id="PTHR48081:SF6">
    <property type="entry name" value="PEPTIDASE S9 PROLYL OLIGOPEPTIDASE CATALYTIC DOMAIN-CONTAINING PROTEIN"/>
    <property type="match status" value="1"/>
</dbReference>
<organism evidence="4 5">
    <name type="scientific">Polymorphobacter multimanifer</name>
    <dbReference type="NCBI Taxonomy" id="1070431"/>
    <lineage>
        <taxon>Bacteria</taxon>
        <taxon>Pseudomonadati</taxon>
        <taxon>Pseudomonadota</taxon>
        <taxon>Alphaproteobacteria</taxon>
        <taxon>Sphingomonadales</taxon>
        <taxon>Sphingosinicellaceae</taxon>
        <taxon>Polymorphobacter</taxon>
    </lineage>
</organism>
<dbReference type="GO" id="GO:0016787">
    <property type="term" value="F:hydrolase activity"/>
    <property type="evidence" value="ECO:0007669"/>
    <property type="project" value="UniProtKB-KW"/>
</dbReference>
<keyword evidence="2" id="KW-0732">Signal</keyword>
<keyword evidence="5" id="KW-1185">Reference proteome</keyword>
<evidence type="ECO:0000256" key="2">
    <source>
        <dbReference type="SAM" id="SignalP"/>
    </source>
</evidence>
<feature type="chain" id="PRO_5032309652" evidence="2">
    <location>
        <begin position="18"/>
        <end position="323"/>
    </location>
</feature>
<comment type="caution">
    <text evidence="4">The sequence shown here is derived from an EMBL/GenBank/DDBJ whole genome shotgun (WGS) entry which is preliminary data.</text>
</comment>
<dbReference type="Pfam" id="PF20434">
    <property type="entry name" value="BD-FAE"/>
    <property type="match status" value="1"/>
</dbReference>
<dbReference type="Proteomes" id="UP000538147">
    <property type="component" value="Unassembled WGS sequence"/>
</dbReference>
<dbReference type="InterPro" id="IPR029058">
    <property type="entry name" value="AB_hydrolase_fold"/>
</dbReference>
<sequence length="323" mass="34163">MNRRHLLLAALAAPAAAQTPPPTLTGIAGPSDPGETIDLWPAGAPGAPMVALAETVNERSTDPKLPDRAIFGISRPRLVVFRPARPNGAAMLITPGGGYRWVVVDKEGYEMGRWLAARGITAFVLFYRLPGEGWASGPDVALADAQRAMRLIRHRAADFGVDPTRVGAMGFSAGGHVCADLAARFAVTTYAAIDDADQRSARPMTAAPIYPVVSMAPPHAHPGSRSLLIADTPALEAAHSPHRNIPADAPPHFLVHAEDDAVVPVSNTLLLAAALRARNIAIETHIFTEGGHGFGLRRVAGKPAAIWPLLWHSWAASMGMFEA</sequence>
<proteinExistence type="predicted"/>
<protein>
    <submittedName>
        <fullName evidence="4">Acetyl esterase/lipase</fullName>
    </submittedName>
</protein>
<feature type="domain" description="BD-FAE-like" evidence="3">
    <location>
        <begin position="101"/>
        <end position="275"/>
    </location>
</feature>
<dbReference type="InterPro" id="IPR050300">
    <property type="entry name" value="GDXG_lipolytic_enzyme"/>
</dbReference>
<dbReference type="RefSeq" id="WP_184202473.1">
    <property type="nucleotide sequence ID" value="NZ_BMOX01000058.1"/>
</dbReference>
<reference evidence="4 5" key="1">
    <citation type="submission" date="2020-08" db="EMBL/GenBank/DDBJ databases">
        <title>Genomic Encyclopedia of Type Strains, Phase IV (KMG-IV): sequencing the most valuable type-strain genomes for metagenomic binning, comparative biology and taxonomic classification.</title>
        <authorList>
            <person name="Goeker M."/>
        </authorList>
    </citation>
    <scope>NUCLEOTIDE SEQUENCE [LARGE SCALE GENOMIC DNA]</scope>
    <source>
        <strain evidence="4 5">DSM 102189</strain>
    </source>
</reference>